<evidence type="ECO:0000256" key="1">
    <source>
        <dbReference type="SAM" id="Phobius"/>
    </source>
</evidence>
<protein>
    <submittedName>
        <fullName evidence="2">Uncharacterized protein</fullName>
    </submittedName>
</protein>
<reference evidence="2 3" key="1">
    <citation type="submission" date="2024-02" db="EMBL/GenBank/DDBJ databases">
        <title>Herpetosiphon gulosus NBRC 112829.</title>
        <authorList>
            <person name="Ichikawa N."/>
            <person name="Katano-Makiyama Y."/>
            <person name="Hidaka K."/>
        </authorList>
    </citation>
    <scope>NUCLEOTIDE SEQUENCE [LARGE SCALE GENOMIC DNA]</scope>
    <source>
        <strain evidence="2 3">NBRC 112829</strain>
    </source>
</reference>
<dbReference type="EMBL" id="BAABRU010000015">
    <property type="protein sequence ID" value="GAA5530076.1"/>
    <property type="molecule type" value="Genomic_DNA"/>
</dbReference>
<dbReference type="Proteomes" id="UP001428290">
    <property type="component" value="Unassembled WGS sequence"/>
</dbReference>
<organism evidence="2 3">
    <name type="scientific">Herpetosiphon gulosus</name>
    <dbReference type="NCBI Taxonomy" id="1973496"/>
    <lineage>
        <taxon>Bacteria</taxon>
        <taxon>Bacillati</taxon>
        <taxon>Chloroflexota</taxon>
        <taxon>Chloroflexia</taxon>
        <taxon>Herpetosiphonales</taxon>
        <taxon>Herpetosiphonaceae</taxon>
        <taxon>Herpetosiphon</taxon>
    </lineage>
</organism>
<keyword evidence="1" id="KW-0472">Membrane</keyword>
<dbReference type="RefSeq" id="WP_345723667.1">
    <property type="nucleotide sequence ID" value="NZ_BAABRU010000015.1"/>
</dbReference>
<feature type="transmembrane region" description="Helical" evidence="1">
    <location>
        <begin position="62"/>
        <end position="88"/>
    </location>
</feature>
<evidence type="ECO:0000313" key="3">
    <source>
        <dbReference type="Proteomes" id="UP001428290"/>
    </source>
</evidence>
<keyword evidence="1" id="KW-1133">Transmembrane helix</keyword>
<sequence length="103" mass="11299">MNIYLSMNSIPELRGYPKAQQRILWRRALKENAKNKLVWLGYGLLFLTIFGASMLIPSAASMLVGILIGGTVGGIAGLISSQLIIAAIRPTLAKYRHELEQTS</sequence>
<proteinExistence type="predicted"/>
<keyword evidence="3" id="KW-1185">Reference proteome</keyword>
<comment type="caution">
    <text evidence="2">The sequence shown here is derived from an EMBL/GenBank/DDBJ whole genome shotgun (WGS) entry which is preliminary data.</text>
</comment>
<gene>
    <name evidence="2" type="ORF">Hgul01_03890</name>
</gene>
<keyword evidence="1" id="KW-0812">Transmembrane</keyword>
<evidence type="ECO:0000313" key="2">
    <source>
        <dbReference type="EMBL" id="GAA5530076.1"/>
    </source>
</evidence>
<feature type="transmembrane region" description="Helical" evidence="1">
    <location>
        <begin position="37"/>
        <end position="56"/>
    </location>
</feature>
<name>A0ABP9X5F2_9CHLR</name>
<accession>A0ABP9X5F2</accession>